<dbReference type="AlphaFoldDB" id="A0A3S5ADQ1"/>
<comment type="caution">
    <text evidence="1">The sequence shown here is derived from an EMBL/GenBank/DDBJ whole genome shotgun (WGS) entry which is preliminary data.</text>
</comment>
<proteinExistence type="predicted"/>
<protein>
    <submittedName>
        <fullName evidence="1">Uncharacterized protein</fullName>
    </submittedName>
</protein>
<evidence type="ECO:0000313" key="1">
    <source>
        <dbReference type="EMBL" id="VEL13810.1"/>
    </source>
</evidence>
<reference evidence="1" key="1">
    <citation type="submission" date="2018-11" db="EMBL/GenBank/DDBJ databases">
        <authorList>
            <consortium name="Pathogen Informatics"/>
        </authorList>
    </citation>
    <scope>NUCLEOTIDE SEQUENCE</scope>
</reference>
<gene>
    <name evidence="1" type="ORF">PXEA_LOCUS7250</name>
</gene>
<dbReference type="Proteomes" id="UP000784294">
    <property type="component" value="Unassembled WGS sequence"/>
</dbReference>
<name>A0A3S5ADQ1_9PLAT</name>
<keyword evidence="2" id="KW-1185">Reference proteome</keyword>
<evidence type="ECO:0000313" key="2">
    <source>
        <dbReference type="Proteomes" id="UP000784294"/>
    </source>
</evidence>
<dbReference type="EMBL" id="CAAALY010019020">
    <property type="protein sequence ID" value="VEL13810.1"/>
    <property type="molecule type" value="Genomic_DNA"/>
</dbReference>
<accession>A0A3S5ADQ1</accession>
<sequence>MQLGPHSVYLSDLGGNSIFHLNNQSPSHQQAARDRGFLEAETIGSLRRWRQSTEAIESQACQRMLCNQATVPSVKGKSDKFFPAPDPIALILPSLTFEVARAPALIRGDGEPQRVTLGIIDTHPSLEYFAMPRRVPKAFLKAECINLSQMALLEGPANVYIDSSFIGKTNLCTAFRGTLV</sequence>
<organism evidence="1 2">
    <name type="scientific">Protopolystoma xenopodis</name>
    <dbReference type="NCBI Taxonomy" id="117903"/>
    <lineage>
        <taxon>Eukaryota</taxon>
        <taxon>Metazoa</taxon>
        <taxon>Spiralia</taxon>
        <taxon>Lophotrochozoa</taxon>
        <taxon>Platyhelminthes</taxon>
        <taxon>Monogenea</taxon>
        <taxon>Polyopisthocotylea</taxon>
        <taxon>Polystomatidea</taxon>
        <taxon>Polystomatidae</taxon>
        <taxon>Protopolystoma</taxon>
    </lineage>
</organism>
<dbReference type="PANTHER" id="PTHR31005">
    <property type="entry name" value="DUF4139 DOMAIN-CONTAINING PROTEIN"/>
    <property type="match status" value="1"/>
</dbReference>
<dbReference type="InterPro" id="IPR011935">
    <property type="entry name" value="CHP02231"/>
</dbReference>
<dbReference type="OrthoDB" id="10068793at2759"/>
<dbReference type="PANTHER" id="PTHR31005:SF8">
    <property type="entry name" value="DUF4139 DOMAIN-CONTAINING PROTEIN"/>
    <property type="match status" value="1"/>
</dbReference>